<evidence type="ECO:0000313" key="8">
    <source>
        <dbReference type="EMBL" id="MSU00075.1"/>
    </source>
</evidence>
<feature type="domain" description="Formyl transferase N-terminal" evidence="6">
    <location>
        <begin position="1"/>
        <end position="180"/>
    </location>
</feature>
<dbReference type="CDD" id="cd08646">
    <property type="entry name" value="FMT_core_Met-tRNA-FMT_N"/>
    <property type="match status" value="1"/>
</dbReference>
<dbReference type="SUPFAM" id="SSF53328">
    <property type="entry name" value="Formyltransferase"/>
    <property type="match status" value="1"/>
</dbReference>
<dbReference type="InterPro" id="IPR005793">
    <property type="entry name" value="Formyl_trans_C"/>
</dbReference>
<dbReference type="FunFam" id="3.40.50.12230:FF:000001">
    <property type="entry name" value="Methionyl-tRNA formyltransferase"/>
    <property type="match status" value="1"/>
</dbReference>
<evidence type="ECO:0000256" key="1">
    <source>
        <dbReference type="ARBA" id="ARBA00010699"/>
    </source>
</evidence>
<comment type="catalytic activity">
    <reaction evidence="5">
        <text>L-methionyl-tRNA(fMet) + (6R)-10-formyltetrahydrofolate = N-formyl-L-methionyl-tRNA(fMet) + (6S)-5,6,7,8-tetrahydrofolate + H(+)</text>
        <dbReference type="Rhea" id="RHEA:24380"/>
        <dbReference type="Rhea" id="RHEA-COMP:9952"/>
        <dbReference type="Rhea" id="RHEA-COMP:9953"/>
        <dbReference type="ChEBI" id="CHEBI:15378"/>
        <dbReference type="ChEBI" id="CHEBI:57453"/>
        <dbReference type="ChEBI" id="CHEBI:78530"/>
        <dbReference type="ChEBI" id="CHEBI:78844"/>
        <dbReference type="ChEBI" id="CHEBI:195366"/>
        <dbReference type="EC" id="2.1.2.9"/>
    </reaction>
</comment>
<comment type="caution">
    <text evidence="8">The sequence shown here is derived from an EMBL/GenBank/DDBJ whole genome shotgun (WGS) entry which is preliminary data.</text>
</comment>
<organism evidence="8 9">
    <name type="scientific">Tissierella pigra</name>
    <dbReference type="NCBI Taxonomy" id="2607614"/>
    <lineage>
        <taxon>Bacteria</taxon>
        <taxon>Bacillati</taxon>
        <taxon>Bacillota</taxon>
        <taxon>Tissierellia</taxon>
        <taxon>Tissierellales</taxon>
        <taxon>Tissierellaceae</taxon>
        <taxon>Tissierella</taxon>
    </lineage>
</organism>
<evidence type="ECO:0000256" key="5">
    <source>
        <dbReference type="HAMAP-Rule" id="MF_00182"/>
    </source>
</evidence>
<dbReference type="Pfam" id="PF02911">
    <property type="entry name" value="Formyl_trans_C"/>
    <property type="match status" value="1"/>
</dbReference>
<reference evidence="8 9" key="1">
    <citation type="submission" date="2019-09" db="EMBL/GenBank/DDBJ databases">
        <title>In-depth cultivation of the pig gut microbiome towards novel bacterial diversity and tailored functional studies.</title>
        <authorList>
            <person name="Wylensek D."/>
            <person name="Hitch T.C.A."/>
            <person name="Clavel T."/>
        </authorList>
    </citation>
    <scope>NUCLEOTIDE SEQUENCE [LARGE SCALE GENOMIC DNA]</scope>
    <source>
        <strain evidence="8 9">WCA3-693-APC-4?</strain>
    </source>
</reference>
<dbReference type="InterPro" id="IPR041711">
    <property type="entry name" value="Met-tRNA-FMT_N"/>
</dbReference>
<dbReference type="NCBIfam" id="TIGR00460">
    <property type="entry name" value="fmt"/>
    <property type="match status" value="1"/>
</dbReference>
<dbReference type="InterPro" id="IPR011034">
    <property type="entry name" value="Formyl_transferase-like_C_sf"/>
</dbReference>
<accession>A0A6N7XUA9</accession>
<dbReference type="Proteomes" id="UP000469523">
    <property type="component" value="Unassembled WGS sequence"/>
</dbReference>
<dbReference type="InterPro" id="IPR005794">
    <property type="entry name" value="Fmt"/>
</dbReference>
<proteinExistence type="inferred from homology"/>
<dbReference type="InterPro" id="IPR044135">
    <property type="entry name" value="Met-tRNA-FMT_C"/>
</dbReference>
<protein>
    <recommendedName>
        <fullName evidence="2 5">Methionyl-tRNA formyltransferase</fullName>
        <ecNumber evidence="2 5">2.1.2.9</ecNumber>
    </recommendedName>
</protein>
<gene>
    <name evidence="5" type="primary">fmt</name>
    <name evidence="8" type="ORF">FYJ83_01165</name>
</gene>
<dbReference type="SUPFAM" id="SSF50486">
    <property type="entry name" value="FMT C-terminal domain-like"/>
    <property type="match status" value="1"/>
</dbReference>
<feature type="binding site" evidence="5">
    <location>
        <begin position="109"/>
        <end position="112"/>
    </location>
    <ligand>
        <name>(6S)-5,6,7,8-tetrahydrofolate</name>
        <dbReference type="ChEBI" id="CHEBI:57453"/>
    </ligand>
</feature>
<dbReference type="InterPro" id="IPR036477">
    <property type="entry name" value="Formyl_transf_N_sf"/>
</dbReference>
<feature type="domain" description="Formyl transferase C-terminal" evidence="7">
    <location>
        <begin position="204"/>
        <end position="300"/>
    </location>
</feature>
<evidence type="ECO:0000256" key="3">
    <source>
        <dbReference type="ARBA" id="ARBA00022679"/>
    </source>
</evidence>
<evidence type="ECO:0000259" key="7">
    <source>
        <dbReference type="Pfam" id="PF02911"/>
    </source>
</evidence>
<evidence type="ECO:0000256" key="4">
    <source>
        <dbReference type="ARBA" id="ARBA00022917"/>
    </source>
</evidence>
<comment type="similarity">
    <text evidence="1 5">Belongs to the Fmt family.</text>
</comment>
<dbReference type="HAMAP" id="MF_00182">
    <property type="entry name" value="Formyl_trans"/>
    <property type="match status" value="1"/>
</dbReference>
<dbReference type="InterPro" id="IPR002376">
    <property type="entry name" value="Formyl_transf_N"/>
</dbReference>
<dbReference type="RefSeq" id="WP_154438258.1">
    <property type="nucleotide sequence ID" value="NZ_JAHLPJ010000001.1"/>
</dbReference>
<evidence type="ECO:0000259" key="6">
    <source>
        <dbReference type="Pfam" id="PF00551"/>
    </source>
</evidence>
<name>A0A6N7XUA9_9FIRM</name>
<sequence>MKIIFMGTPDFAIPSLESLYKNGHSVELVITQKDRPKGRGKKVQYTPVKEKALELGIEVFQPDSINDIESVNKIKNINPDFIVVVAYGQILKKDILQIPKYGCYNVHASLLPKYRGAAPINWSIINGEKETGVTIMEMAKGLDSGDMIMWDSIPISLDDDAITVHDKLSILGGELIVKALDDIKNGVANKIPQDHNISTYAAMLDKNLGKINWNDSGENIINLIRGLKPWPSAYIQYKDDIVKIHKATLIEKFKEGNNGQIIKVDKQGIYVNSKDKTIILEEIQFPGKKKLKVEEYLRGNSIEENIILN</sequence>
<dbReference type="PANTHER" id="PTHR11138:SF5">
    <property type="entry name" value="METHIONYL-TRNA FORMYLTRANSFERASE, MITOCHONDRIAL"/>
    <property type="match status" value="1"/>
</dbReference>
<dbReference type="GO" id="GO:0005829">
    <property type="term" value="C:cytosol"/>
    <property type="evidence" value="ECO:0007669"/>
    <property type="project" value="TreeGrafter"/>
</dbReference>
<dbReference type="EMBL" id="VUNQ01000001">
    <property type="protein sequence ID" value="MSU00075.1"/>
    <property type="molecule type" value="Genomic_DNA"/>
</dbReference>
<dbReference type="InterPro" id="IPR001555">
    <property type="entry name" value="GART_AS"/>
</dbReference>
<keyword evidence="9" id="KW-1185">Reference proteome</keyword>
<dbReference type="PROSITE" id="PS00373">
    <property type="entry name" value="GART"/>
    <property type="match status" value="1"/>
</dbReference>
<evidence type="ECO:0000256" key="2">
    <source>
        <dbReference type="ARBA" id="ARBA00012261"/>
    </source>
</evidence>
<dbReference type="AlphaFoldDB" id="A0A6N7XUA9"/>
<keyword evidence="4 5" id="KW-0648">Protein biosynthesis</keyword>
<dbReference type="Gene3D" id="3.40.50.12230">
    <property type="match status" value="1"/>
</dbReference>
<evidence type="ECO:0000313" key="9">
    <source>
        <dbReference type="Proteomes" id="UP000469523"/>
    </source>
</evidence>
<dbReference type="GO" id="GO:0004479">
    <property type="term" value="F:methionyl-tRNA formyltransferase activity"/>
    <property type="evidence" value="ECO:0007669"/>
    <property type="project" value="UniProtKB-UniRule"/>
</dbReference>
<dbReference type="EC" id="2.1.2.9" evidence="2 5"/>
<dbReference type="PANTHER" id="PTHR11138">
    <property type="entry name" value="METHIONYL-TRNA FORMYLTRANSFERASE"/>
    <property type="match status" value="1"/>
</dbReference>
<dbReference type="CDD" id="cd08704">
    <property type="entry name" value="Met_tRNA_FMT_C"/>
    <property type="match status" value="1"/>
</dbReference>
<comment type="function">
    <text evidence="5">Attaches a formyl group to the free amino group of methionyl-tRNA(fMet). The formyl group appears to play a dual role in the initiator identity of N-formylmethionyl-tRNA by promoting its recognition by IF2 and preventing the misappropriation of this tRNA by the elongation apparatus.</text>
</comment>
<keyword evidence="3 5" id="KW-0808">Transferase</keyword>
<dbReference type="Pfam" id="PF00551">
    <property type="entry name" value="Formyl_trans_N"/>
    <property type="match status" value="1"/>
</dbReference>